<proteinExistence type="predicted"/>
<dbReference type="Pfam" id="PF00440">
    <property type="entry name" value="TetR_N"/>
    <property type="match status" value="1"/>
</dbReference>
<protein>
    <submittedName>
        <fullName evidence="4">TetR/AcrR family transcriptional regulator</fullName>
    </submittedName>
</protein>
<dbReference type="InterPro" id="IPR009057">
    <property type="entry name" value="Homeodomain-like_sf"/>
</dbReference>
<dbReference type="PANTHER" id="PTHR43479">
    <property type="entry name" value="ACREF/ENVCD OPERON REPRESSOR-RELATED"/>
    <property type="match status" value="1"/>
</dbReference>
<evidence type="ECO:0000259" key="3">
    <source>
        <dbReference type="PROSITE" id="PS50977"/>
    </source>
</evidence>
<evidence type="ECO:0000256" key="1">
    <source>
        <dbReference type="ARBA" id="ARBA00023125"/>
    </source>
</evidence>
<feature type="DNA-binding region" description="H-T-H motif" evidence="2">
    <location>
        <begin position="37"/>
        <end position="56"/>
    </location>
</feature>
<comment type="caution">
    <text evidence="4">The sequence shown here is derived from an EMBL/GenBank/DDBJ whole genome shotgun (WGS) entry which is preliminary data.</text>
</comment>
<evidence type="ECO:0000256" key="2">
    <source>
        <dbReference type="PROSITE-ProRule" id="PRU00335"/>
    </source>
</evidence>
<dbReference type="InterPro" id="IPR001647">
    <property type="entry name" value="HTH_TetR"/>
</dbReference>
<dbReference type="Gene3D" id="1.10.357.10">
    <property type="entry name" value="Tetracycline Repressor, domain 2"/>
    <property type="match status" value="1"/>
</dbReference>
<keyword evidence="1 2" id="KW-0238">DNA-binding</keyword>
<gene>
    <name evidence="4" type="ORF">ACFQZ7_10265</name>
</gene>
<name>A0ABW3ECR9_9LACO</name>
<dbReference type="Proteomes" id="UP001597104">
    <property type="component" value="Unassembled WGS sequence"/>
</dbReference>
<reference evidence="5" key="1">
    <citation type="journal article" date="2019" name="Int. J. Syst. Evol. Microbiol.">
        <title>The Global Catalogue of Microorganisms (GCM) 10K type strain sequencing project: providing services to taxonomists for standard genome sequencing and annotation.</title>
        <authorList>
            <consortium name="The Broad Institute Genomics Platform"/>
            <consortium name="The Broad Institute Genome Sequencing Center for Infectious Disease"/>
            <person name="Wu L."/>
            <person name="Ma J."/>
        </authorList>
    </citation>
    <scope>NUCLEOTIDE SEQUENCE [LARGE SCALE GENOMIC DNA]</scope>
    <source>
        <strain evidence="5">CCM 8925</strain>
    </source>
</reference>
<dbReference type="SUPFAM" id="SSF46689">
    <property type="entry name" value="Homeodomain-like"/>
    <property type="match status" value="1"/>
</dbReference>
<feature type="domain" description="HTH tetR-type" evidence="3">
    <location>
        <begin position="14"/>
        <end position="74"/>
    </location>
</feature>
<keyword evidence="5" id="KW-1185">Reference proteome</keyword>
<evidence type="ECO:0000313" key="4">
    <source>
        <dbReference type="EMBL" id="MFD0898106.1"/>
    </source>
</evidence>
<organism evidence="4 5">
    <name type="scientific">Loigolactobacillus binensis</name>
    <dbReference type="NCBI Taxonomy" id="2559922"/>
    <lineage>
        <taxon>Bacteria</taxon>
        <taxon>Bacillati</taxon>
        <taxon>Bacillota</taxon>
        <taxon>Bacilli</taxon>
        <taxon>Lactobacillales</taxon>
        <taxon>Lactobacillaceae</taxon>
        <taxon>Loigolactobacillus</taxon>
    </lineage>
</organism>
<sequence length="193" mass="22712">MKYDLTKKPTRGAQRTLAAFSTTMFELLAQKSFEQISVNEICQLSNFPRATFYNYFDDKYDLVNYCWYTLTQEIHLDDVQKITPEQAMTPKQALSIFFDRVYQLFTDHSQKLTEILKNNTLNGPMVVNFTDYVKLNMQEIIHNCLDLSMVPVPLELIADHYSNTVLLVLEWAFLRRENTTLADAHRYLEYLLK</sequence>
<dbReference type="PANTHER" id="PTHR43479:SF16">
    <property type="entry name" value="HTH TETR-TYPE DOMAIN-CONTAINING PROTEIN"/>
    <property type="match status" value="1"/>
</dbReference>
<evidence type="ECO:0000313" key="5">
    <source>
        <dbReference type="Proteomes" id="UP001597104"/>
    </source>
</evidence>
<dbReference type="RefSeq" id="WP_223876969.1">
    <property type="nucleotide sequence ID" value="NZ_BJDN01000001.1"/>
</dbReference>
<dbReference type="EMBL" id="JBHTIO010000044">
    <property type="protein sequence ID" value="MFD0898106.1"/>
    <property type="molecule type" value="Genomic_DNA"/>
</dbReference>
<dbReference type="InterPro" id="IPR050624">
    <property type="entry name" value="HTH-type_Tx_Regulator"/>
</dbReference>
<dbReference type="PROSITE" id="PS50977">
    <property type="entry name" value="HTH_TETR_2"/>
    <property type="match status" value="1"/>
</dbReference>
<accession>A0ABW3ECR9</accession>